<evidence type="ECO:0000313" key="2">
    <source>
        <dbReference type="EMBL" id="KNY27924.1"/>
    </source>
</evidence>
<dbReference type="EMBL" id="LGTC01000001">
    <property type="protein sequence ID" value="KNY27916.1"/>
    <property type="molecule type" value="Genomic_DNA"/>
</dbReference>
<accession>A0A0L6JPZ7</accession>
<dbReference type="Proteomes" id="UP000036923">
    <property type="component" value="Unassembled WGS sequence"/>
</dbReference>
<name>A0A0L6JPZ7_9FIRM</name>
<proteinExistence type="predicted"/>
<dbReference type="EMBL" id="LGTC01000001">
    <property type="protein sequence ID" value="KNY27924.1"/>
    <property type="molecule type" value="Genomic_DNA"/>
</dbReference>
<comment type="caution">
    <text evidence="1">The sequence shown here is derived from an EMBL/GenBank/DDBJ whole genome shotgun (WGS) entry which is preliminary data.</text>
</comment>
<evidence type="ECO:0000313" key="1">
    <source>
        <dbReference type="EMBL" id="KNY27916.1"/>
    </source>
</evidence>
<protein>
    <submittedName>
        <fullName evidence="1">Uncharacterized protein</fullName>
    </submittedName>
</protein>
<evidence type="ECO:0000313" key="3">
    <source>
        <dbReference type="Proteomes" id="UP000036923"/>
    </source>
</evidence>
<reference evidence="3" key="2">
    <citation type="submission" date="2015-07" db="EMBL/GenBank/DDBJ databases">
        <title>Near-Complete Genome Sequence of the Cellulolytic Bacterium Bacteroides (Pseudobacteroides) cellulosolvens ATCC 35603.</title>
        <authorList>
            <person name="Dassa B."/>
            <person name="Utturkar S.M."/>
            <person name="Klingeman D.M."/>
            <person name="Hurt R.A."/>
            <person name="Keller M."/>
            <person name="Xu J."/>
            <person name="Reddy Y.H.K."/>
            <person name="Borovok I."/>
            <person name="Grinberg I.R."/>
            <person name="Lamed R."/>
            <person name="Zhivin O."/>
            <person name="Bayer E.A."/>
            <person name="Brown S.D."/>
        </authorList>
    </citation>
    <scope>NUCLEOTIDE SEQUENCE [LARGE SCALE GENOMIC DNA]</scope>
    <source>
        <strain evidence="3">DSM 2933</strain>
    </source>
</reference>
<keyword evidence="3" id="KW-1185">Reference proteome</keyword>
<gene>
    <name evidence="1" type="ORF">Bccel_3187</name>
    <name evidence="2" type="ORF">Bccel_3195</name>
</gene>
<sequence length="87" mass="10244">MLLNKTYGILEKIKQDILKYNYTLDSIANSGIRMSYKILLVELFDGNLEELKNLKGKDYDSRELMDLMGDRYKSLFEKIDKISDEKI</sequence>
<dbReference type="AlphaFoldDB" id="A0A0L6JPZ7"/>
<organism evidence="1 3">
    <name type="scientific">Pseudobacteroides cellulosolvens ATCC 35603 = DSM 2933</name>
    <dbReference type="NCBI Taxonomy" id="398512"/>
    <lineage>
        <taxon>Bacteria</taxon>
        <taxon>Bacillati</taxon>
        <taxon>Bacillota</taxon>
        <taxon>Clostridia</taxon>
        <taxon>Eubacteriales</taxon>
        <taxon>Oscillospiraceae</taxon>
        <taxon>Pseudobacteroides</taxon>
    </lineage>
</organism>
<reference evidence="1" key="1">
    <citation type="submission" date="2015-07" db="EMBL/GenBank/DDBJ databases">
        <title>MeaNS - Measles Nucleotide Surveillance Program.</title>
        <authorList>
            <person name="Tran T."/>
            <person name="Druce J."/>
        </authorList>
    </citation>
    <scope>NUCLEOTIDE SEQUENCE</scope>
    <source>
        <strain evidence="1">DSM 2933</strain>
    </source>
</reference>